<proteinExistence type="predicted"/>
<dbReference type="AlphaFoldDB" id="A0A330LYK6"/>
<accession>A0A330LYK6</accession>
<dbReference type="EMBL" id="LS483452">
    <property type="protein sequence ID" value="SQH75356.1"/>
    <property type="molecule type" value="Genomic_DNA"/>
</dbReference>
<name>A0A330LYK6_9GAMM</name>
<protein>
    <submittedName>
        <fullName evidence="1">Uncharacterized protein</fullName>
    </submittedName>
</protein>
<evidence type="ECO:0000313" key="2">
    <source>
        <dbReference type="Proteomes" id="UP000250123"/>
    </source>
</evidence>
<dbReference type="Proteomes" id="UP000250123">
    <property type="component" value="Chromosome SHEWBE"/>
</dbReference>
<organism evidence="1 2">
    <name type="scientific">Shewanella benthica</name>
    <dbReference type="NCBI Taxonomy" id="43661"/>
    <lineage>
        <taxon>Bacteria</taxon>
        <taxon>Pseudomonadati</taxon>
        <taxon>Pseudomonadota</taxon>
        <taxon>Gammaproteobacteria</taxon>
        <taxon>Alteromonadales</taxon>
        <taxon>Shewanellaceae</taxon>
        <taxon>Shewanella</taxon>
    </lineage>
</organism>
<evidence type="ECO:0000313" key="1">
    <source>
        <dbReference type="EMBL" id="SQH75356.1"/>
    </source>
</evidence>
<sequence>MFARVKNKKLNAKSVRGHMDKVSDHLLKWALYVSDTLADT</sequence>
<reference evidence="2" key="1">
    <citation type="submission" date="2018-06" db="EMBL/GenBank/DDBJ databases">
        <authorList>
            <person name="Cea G.-C."/>
            <person name="William W."/>
        </authorList>
    </citation>
    <scope>NUCLEOTIDE SEQUENCE [LARGE SCALE GENOMIC DNA]</scope>
    <source>
        <strain evidence="2">DB21MT-2</strain>
    </source>
</reference>
<gene>
    <name evidence="1" type="ORF">SHEWBE_1390</name>
</gene>
<dbReference type="KEGG" id="sbk:SHEWBE_1390"/>